<accession>A0A0N4YQI7</accession>
<organism evidence="3">
    <name type="scientific">Nippostrongylus brasiliensis</name>
    <name type="common">Rat hookworm</name>
    <dbReference type="NCBI Taxonomy" id="27835"/>
    <lineage>
        <taxon>Eukaryota</taxon>
        <taxon>Metazoa</taxon>
        <taxon>Ecdysozoa</taxon>
        <taxon>Nematoda</taxon>
        <taxon>Chromadorea</taxon>
        <taxon>Rhabditida</taxon>
        <taxon>Rhabditina</taxon>
        <taxon>Rhabditomorpha</taxon>
        <taxon>Strongyloidea</taxon>
        <taxon>Heligmosomidae</taxon>
        <taxon>Nippostrongylus</taxon>
    </lineage>
</organism>
<proteinExistence type="predicted"/>
<dbReference type="WBParaSite" id="NBR_0001950901-mRNA-1">
    <property type="protein sequence ID" value="NBR_0001950901-mRNA-1"/>
    <property type="gene ID" value="NBR_0001950901"/>
</dbReference>
<protein>
    <submittedName>
        <fullName evidence="3">Secreted protein</fullName>
    </submittedName>
</protein>
<reference evidence="1 2" key="2">
    <citation type="submission" date="2018-11" db="EMBL/GenBank/DDBJ databases">
        <authorList>
            <consortium name="Pathogen Informatics"/>
        </authorList>
    </citation>
    <scope>NUCLEOTIDE SEQUENCE [LARGE SCALE GENOMIC DNA]</scope>
</reference>
<dbReference type="AlphaFoldDB" id="A0A0N4YQI7"/>
<evidence type="ECO:0000313" key="2">
    <source>
        <dbReference type="Proteomes" id="UP000271162"/>
    </source>
</evidence>
<evidence type="ECO:0000313" key="3">
    <source>
        <dbReference type="WBParaSite" id="NBR_0001950901-mRNA-1"/>
    </source>
</evidence>
<reference evidence="3" key="1">
    <citation type="submission" date="2017-02" db="UniProtKB">
        <authorList>
            <consortium name="WormBaseParasite"/>
        </authorList>
    </citation>
    <scope>IDENTIFICATION</scope>
</reference>
<evidence type="ECO:0000313" key="1">
    <source>
        <dbReference type="EMBL" id="VDL83244.1"/>
    </source>
</evidence>
<dbReference type="Proteomes" id="UP000271162">
    <property type="component" value="Unassembled WGS sequence"/>
</dbReference>
<dbReference type="EMBL" id="UYSL01024241">
    <property type="protein sequence ID" value="VDL83244.1"/>
    <property type="molecule type" value="Genomic_DNA"/>
</dbReference>
<name>A0A0N4YQI7_NIPBR</name>
<gene>
    <name evidence="1" type="ORF">NBR_LOCUS19510</name>
</gene>
<keyword evidence="2" id="KW-1185">Reference proteome</keyword>
<sequence>MRHPYHFTFLTPSRISSRITHTRTFDDVCFIYVRCLLVAIRIISQANGAIKLSNGYFLKLRDAETQETRISSRSFFSTCSDFCFTYLGGYIVN</sequence>